<name>A0ABQ5IRP7_9ASTR</name>
<organism evidence="4 5">
    <name type="scientific">Tanacetum coccineum</name>
    <dbReference type="NCBI Taxonomy" id="301880"/>
    <lineage>
        <taxon>Eukaryota</taxon>
        <taxon>Viridiplantae</taxon>
        <taxon>Streptophyta</taxon>
        <taxon>Embryophyta</taxon>
        <taxon>Tracheophyta</taxon>
        <taxon>Spermatophyta</taxon>
        <taxon>Magnoliopsida</taxon>
        <taxon>eudicotyledons</taxon>
        <taxon>Gunneridae</taxon>
        <taxon>Pentapetalae</taxon>
        <taxon>asterids</taxon>
        <taxon>campanulids</taxon>
        <taxon>Asterales</taxon>
        <taxon>Asteraceae</taxon>
        <taxon>Asteroideae</taxon>
        <taxon>Anthemideae</taxon>
        <taxon>Anthemidinae</taxon>
        <taxon>Tanacetum</taxon>
    </lineage>
</organism>
<dbReference type="Pfam" id="PF24626">
    <property type="entry name" value="SH3_Tf2-1"/>
    <property type="match status" value="1"/>
</dbReference>
<feature type="compositionally biased region" description="Basic and acidic residues" evidence="2">
    <location>
        <begin position="176"/>
        <end position="187"/>
    </location>
</feature>
<dbReference type="PANTHER" id="PTHR46148:SF59">
    <property type="entry name" value="NUCLEOTIDYLTRANSFERASE, RIBONUCLEASE H"/>
    <property type="match status" value="1"/>
</dbReference>
<dbReference type="InterPro" id="IPR001878">
    <property type="entry name" value="Znf_CCHC"/>
</dbReference>
<feature type="region of interest" description="Disordered" evidence="2">
    <location>
        <begin position="176"/>
        <end position="199"/>
    </location>
</feature>
<keyword evidence="5" id="KW-1185">Reference proteome</keyword>
<dbReference type="SMART" id="SM00343">
    <property type="entry name" value="ZnF_C2HC"/>
    <property type="match status" value="1"/>
</dbReference>
<reference evidence="4" key="2">
    <citation type="submission" date="2022-01" db="EMBL/GenBank/DDBJ databases">
        <authorList>
            <person name="Yamashiro T."/>
            <person name="Shiraishi A."/>
            <person name="Satake H."/>
            <person name="Nakayama K."/>
        </authorList>
    </citation>
    <scope>NUCLEOTIDE SEQUENCE</scope>
</reference>
<feature type="compositionally biased region" description="Polar residues" evidence="2">
    <location>
        <begin position="189"/>
        <end position="199"/>
    </location>
</feature>
<dbReference type="PROSITE" id="PS50158">
    <property type="entry name" value="ZF_CCHC"/>
    <property type="match status" value="1"/>
</dbReference>
<dbReference type="GO" id="GO:0003964">
    <property type="term" value="F:RNA-directed DNA polymerase activity"/>
    <property type="evidence" value="ECO:0007669"/>
    <property type="project" value="UniProtKB-KW"/>
</dbReference>
<protein>
    <submittedName>
        <fullName evidence="4">Reverse transcriptase domain-containing protein</fullName>
    </submittedName>
</protein>
<evidence type="ECO:0000313" key="5">
    <source>
        <dbReference type="Proteomes" id="UP001151760"/>
    </source>
</evidence>
<keyword evidence="4" id="KW-0695">RNA-directed DNA polymerase</keyword>
<evidence type="ECO:0000259" key="3">
    <source>
        <dbReference type="PROSITE" id="PS50158"/>
    </source>
</evidence>
<comment type="caution">
    <text evidence="4">The sequence shown here is derived from an EMBL/GenBank/DDBJ whole genome shotgun (WGS) entry which is preliminary data.</text>
</comment>
<dbReference type="EMBL" id="BQNB010021027">
    <property type="protein sequence ID" value="GJU02102.1"/>
    <property type="molecule type" value="Genomic_DNA"/>
</dbReference>
<keyword evidence="4" id="KW-0808">Transferase</keyword>
<proteinExistence type="predicted"/>
<evidence type="ECO:0000256" key="1">
    <source>
        <dbReference type="PROSITE-ProRule" id="PRU00047"/>
    </source>
</evidence>
<keyword evidence="1" id="KW-0862">Zinc</keyword>
<feature type="domain" description="CCHC-type" evidence="3">
    <location>
        <begin position="240"/>
        <end position="255"/>
    </location>
</feature>
<sequence>MQQAEMAELQETGRRRQAQIVETLRVMRDMRQEMGNMQAELLALREQQRRARQPGPDVRVPDHQDASRDVKFVTCTLLGAALTWWNSQIRTLGPGAYSMTWEVKGNDVPTYTECFQELTLICTKFVVNETEKVDKYISGLPDNIYENVKSSRPKMLDETIELANDLMDRKLRTYAERQTDNKRKVGDLSRNNHGHQQQPFKRQNVVKVYNMGSGEKKPYSGSLPKCTKCYFHHNGPCTQKCHKCNKVGHFARDCRVGNAEKNGNASRNPDSNIVTEVFPEDFPGLPPARPVEFQIDLILGAASVARAPYRLAPSEMKELSKQLLCPLGLTIRLAVSWTTMNRCTILALPEGVKICGLCDGFTQGFRCVLMNDREGEGKSLSGDLVSHAVAIKALKPKNLEKEDLGGMIRKDIPKERLEPRTDGTLCLNGRSWLPCYGDLRSVVMHEYHKSKYSIHPESEKMSKVETSNGDHQIVVPERISSKSRNTDFNHSMIGMGRFTSKLLEIISESFGIQDLVWHRVGEAQLTGPEMIQETTEKIVLIKQRIQAAQDRQKSYVDLKRKPMEFEVGDRVWYVSKVLAKVGKVAYRLELPQELSRVHHTFHVSNLKKCYADEPLAMSLEGIHVDDKLQFVEEPVEIMEREIKRLKRSRIPLVKVR</sequence>
<dbReference type="PANTHER" id="PTHR46148">
    <property type="entry name" value="CHROMO DOMAIN-CONTAINING PROTEIN"/>
    <property type="match status" value="1"/>
</dbReference>
<dbReference type="Gene3D" id="4.10.60.10">
    <property type="entry name" value="Zinc finger, CCHC-type"/>
    <property type="match status" value="1"/>
</dbReference>
<accession>A0ABQ5IRP7</accession>
<keyword evidence="1" id="KW-0863">Zinc-finger</keyword>
<keyword evidence="1" id="KW-0479">Metal-binding</keyword>
<dbReference type="Proteomes" id="UP001151760">
    <property type="component" value="Unassembled WGS sequence"/>
</dbReference>
<dbReference type="Pfam" id="PF00098">
    <property type="entry name" value="zf-CCHC"/>
    <property type="match status" value="1"/>
</dbReference>
<reference evidence="4" key="1">
    <citation type="journal article" date="2022" name="Int. J. Mol. Sci.">
        <title>Draft Genome of Tanacetum Coccineum: Genomic Comparison of Closely Related Tanacetum-Family Plants.</title>
        <authorList>
            <person name="Yamashiro T."/>
            <person name="Shiraishi A."/>
            <person name="Nakayama K."/>
            <person name="Satake H."/>
        </authorList>
    </citation>
    <scope>NUCLEOTIDE SEQUENCE</scope>
</reference>
<keyword evidence="4" id="KW-0548">Nucleotidyltransferase</keyword>
<evidence type="ECO:0000256" key="2">
    <source>
        <dbReference type="SAM" id="MobiDB-lite"/>
    </source>
</evidence>
<dbReference type="InterPro" id="IPR056924">
    <property type="entry name" value="SH3_Tf2-1"/>
</dbReference>
<gene>
    <name evidence="4" type="ORF">Tco_1112440</name>
</gene>
<evidence type="ECO:0000313" key="4">
    <source>
        <dbReference type="EMBL" id="GJU02102.1"/>
    </source>
</evidence>